<dbReference type="Proteomes" id="UP000016924">
    <property type="component" value="Unassembled WGS sequence"/>
</dbReference>
<dbReference type="PROSITE" id="PS50048">
    <property type="entry name" value="ZN2_CY6_FUNGAL_2"/>
    <property type="match status" value="1"/>
</dbReference>
<dbReference type="HOGENOM" id="CLU_016574_6_1_1"/>
<dbReference type="OrthoDB" id="2740448at2759"/>
<dbReference type="GeneID" id="19904994"/>
<dbReference type="Gene3D" id="4.10.240.10">
    <property type="entry name" value="Zn(2)-C6 fungal-type DNA-binding domain"/>
    <property type="match status" value="1"/>
</dbReference>
<dbReference type="OMA" id="QQCEHLD"/>
<reference evidence="4" key="1">
    <citation type="submission" date="2012-06" db="EMBL/GenBank/DDBJ databases">
        <title>The genome sequence of Coniosporium apollinis CBS 100218.</title>
        <authorList>
            <consortium name="The Broad Institute Genome Sequencing Platform"/>
            <person name="Cuomo C."/>
            <person name="Gorbushina A."/>
            <person name="Noack S."/>
            <person name="Walker B."/>
            <person name="Young S.K."/>
            <person name="Zeng Q."/>
            <person name="Gargeya S."/>
            <person name="Fitzgerald M."/>
            <person name="Haas B."/>
            <person name="Abouelleil A."/>
            <person name="Alvarado L."/>
            <person name="Arachchi H.M."/>
            <person name="Berlin A.M."/>
            <person name="Chapman S.B."/>
            <person name="Goldberg J."/>
            <person name="Griggs A."/>
            <person name="Gujja S."/>
            <person name="Hansen M."/>
            <person name="Howarth C."/>
            <person name="Imamovic A."/>
            <person name="Larimer J."/>
            <person name="McCowan C."/>
            <person name="Montmayeur A."/>
            <person name="Murphy C."/>
            <person name="Neiman D."/>
            <person name="Pearson M."/>
            <person name="Priest M."/>
            <person name="Roberts A."/>
            <person name="Saif S."/>
            <person name="Shea T."/>
            <person name="Sisk P."/>
            <person name="Sykes S."/>
            <person name="Wortman J."/>
            <person name="Nusbaum C."/>
            <person name="Birren B."/>
        </authorList>
    </citation>
    <scope>NUCLEOTIDE SEQUENCE [LARGE SCALE GENOMIC DNA]</scope>
    <source>
        <strain evidence="4">CBS 100218</strain>
    </source>
</reference>
<protein>
    <recommendedName>
        <fullName evidence="2">Zn(2)-C6 fungal-type domain-containing protein</fullName>
    </recommendedName>
</protein>
<dbReference type="PROSITE" id="PS00463">
    <property type="entry name" value="ZN2_CY6_FUNGAL_1"/>
    <property type="match status" value="1"/>
</dbReference>
<name>R7Z304_CONA1</name>
<dbReference type="STRING" id="1168221.R7Z304"/>
<proteinExistence type="predicted"/>
<dbReference type="CDD" id="cd00067">
    <property type="entry name" value="GAL4"/>
    <property type="match status" value="1"/>
</dbReference>
<evidence type="ECO:0000313" key="4">
    <source>
        <dbReference type="Proteomes" id="UP000016924"/>
    </source>
</evidence>
<dbReference type="SMART" id="SM00066">
    <property type="entry name" value="GAL4"/>
    <property type="match status" value="1"/>
</dbReference>
<sequence length="604" mass="67691">MADRQTPEEPRRVSKACDACRLRKVKCNGQQRCQQCNHLNLKCIYSAAKVRKNGQRGSVISGYRNSRQNAPSSSQPLKPAIMPCITPSTSSLTDSPEDGFSDPVSSPAEGLETAFFLEMLPDYQASVYPVNPIITEMEARESILRMHTDIEHCAFAYAFAAVTMNLTKTGPDTSPDVTKQVYDLCRRAVELRGPILPNERITTRKIMVSMFVHNCLMTLQHIDMAFFYMREAITMILMLRVDDDAAMAKLTATERARCQRLYWLAFVHERFLAIGEHRPVVLSPLSALPEFDSSISIIVHEGFTQIIKLFSLVDGGFLNNWLSLQSPSNSSLSSTWIEDMHKRLDNEEESSETTAFLTEMQQADLIITRQWLRMLVWQMAMSKCLLSSFSQKECMSLLFPVRLSSRIRAVISTMSREAIEIHGSGILQKLFELTDTIADVIIHVPAATLQETFNRVDDFLFLLRFLFTFPRFSAVQKSLLQKKLEQLQQLFPYIAGPGEGVAIPPAAVSPGTNYTTAENMSPQQPWLHMARSMLPQGPISPPMSLPEIIKTQHQGMSDGLGATVGAGGTGGGLQVPDGQAQFQDEMWQLMTRRLSAAGQEMWFE</sequence>
<evidence type="ECO:0000256" key="1">
    <source>
        <dbReference type="ARBA" id="ARBA00023242"/>
    </source>
</evidence>
<evidence type="ECO:0000259" key="2">
    <source>
        <dbReference type="PROSITE" id="PS50048"/>
    </source>
</evidence>
<dbReference type="InterPro" id="IPR050797">
    <property type="entry name" value="Carb_Metab_Trans_Reg"/>
</dbReference>
<dbReference type="EMBL" id="JH767597">
    <property type="protein sequence ID" value="EON68473.1"/>
    <property type="molecule type" value="Genomic_DNA"/>
</dbReference>
<dbReference type="Pfam" id="PF00172">
    <property type="entry name" value="Zn_clus"/>
    <property type="match status" value="1"/>
</dbReference>
<dbReference type="CDD" id="cd12148">
    <property type="entry name" value="fungal_TF_MHR"/>
    <property type="match status" value="1"/>
</dbReference>
<dbReference type="GO" id="GO:0000981">
    <property type="term" value="F:DNA-binding transcription factor activity, RNA polymerase II-specific"/>
    <property type="evidence" value="ECO:0007669"/>
    <property type="project" value="InterPro"/>
</dbReference>
<evidence type="ECO:0000313" key="3">
    <source>
        <dbReference type="EMBL" id="EON68473.1"/>
    </source>
</evidence>
<gene>
    <name evidence="3" type="ORF">W97_07683</name>
</gene>
<dbReference type="PANTHER" id="PTHR31668:SF24">
    <property type="entry name" value="TRANSCRIPTION FACTOR, PUTATIVE-RELATED"/>
    <property type="match status" value="1"/>
</dbReference>
<keyword evidence="1" id="KW-0539">Nucleus</keyword>
<feature type="domain" description="Zn(2)-C6 fungal-type" evidence="2">
    <location>
        <begin position="16"/>
        <end position="45"/>
    </location>
</feature>
<dbReference type="InterPro" id="IPR036864">
    <property type="entry name" value="Zn2-C6_fun-type_DNA-bd_sf"/>
</dbReference>
<organism evidence="3 4">
    <name type="scientific">Coniosporium apollinis (strain CBS 100218)</name>
    <name type="common">Rock-inhabiting black yeast</name>
    <dbReference type="NCBI Taxonomy" id="1168221"/>
    <lineage>
        <taxon>Eukaryota</taxon>
        <taxon>Fungi</taxon>
        <taxon>Dikarya</taxon>
        <taxon>Ascomycota</taxon>
        <taxon>Pezizomycotina</taxon>
        <taxon>Dothideomycetes</taxon>
        <taxon>Dothideomycetes incertae sedis</taxon>
        <taxon>Coniosporium</taxon>
    </lineage>
</organism>
<dbReference type="PANTHER" id="PTHR31668">
    <property type="entry name" value="GLUCOSE TRANSPORT TRANSCRIPTION REGULATOR RGT1-RELATED-RELATED"/>
    <property type="match status" value="1"/>
</dbReference>
<dbReference type="eggNOG" id="ENOG502RXSB">
    <property type="taxonomic scope" value="Eukaryota"/>
</dbReference>
<dbReference type="InterPro" id="IPR001138">
    <property type="entry name" value="Zn2Cys6_DnaBD"/>
</dbReference>
<dbReference type="AlphaFoldDB" id="R7Z304"/>
<dbReference type="RefSeq" id="XP_007783790.1">
    <property type="nucleotide sequence ID" value="XM_007785600.1"/>
</dbReference>
<dbReference type="GO" id="GO:0008270">
    <property type="term" value="F:zinc ion binding"/>
    <property type="evidence" value="ECO:0007669"/>
    <property type="project" value="InterPro"/>
</dbReference>
<keyword evidence="4" id="KW-1185">Reference proteome</keyword>
<dbReference type="SUPFAM" id="SSF57701">
    <property type="entry name" value="Zn2/Cys6 DNA-binding domain"/>
    <property type="match status" value="1"/>
</dbReference>
<accession>R7Z304</accession>